<keyword evidence="3" id="KW-0378">Hydrolase</keyword>
<feature type="domain" description="Metallo-beta-lactamase" evidence="2">
    <location>
        <begin position="18"/>
        <end position="190"/>
    </location>
</feature>
<dbReference type="SUPFAM" id="SSF56281">
    <property type="entry name" value="Metallo-hydrolase/oxidoreductase"/>
    <property type="match status" value="1"/>
</dbReference>
<dbReference type="Proteomes" id="UP000593802">
    <property type="component" value="Chromosome"/>
</dbReference>
<dbReference type="CDD" id="cd07716">
    <property type="entry name" value="RNaseZ_short-form-like_MBL-fold"/>
    <property type="match status" value="1"/>
</dbReference>
<evidence type="ECO:0000313" key="3">
    <source>
        <dbReference type="EMBL" id="BCJ85739.1"/>
    </source>
</evidence>
<dbReference type="InterPro" id="IPR036866">
    <property type="entry name" value="RibonucZ/Hydroxyglut_hydro"/>
</dbReference>
<sequence>MKITVLGEHAPYPAAGGATIGYLVDTGEGRVLLDCGSGVLSELLKTTGWSQLNAVILSHYHADHVADLGVLQYGIMVARKTGQREQPLTIYANREPKEKFQEVSYGNHVTAIPLDAQSDISLCGAEFRFADTVHAVPCLAVSITKGGKKVVFSSDTGPCSAVANLARAANLFICEASWLEKDRGSAEVGHLTARQAGEIAKQAGVQKLCLTHLYPGYEVNELLKEAAETFQGELFAAKQGMVIHV</sequence>
<dbReference type="Pfam" id="PF12706">
    <property type="entry name" value="Lactamase_B_2"/>
    <property type="match status" value="1"/>
</dbReference>
<dbReference type="Gene3D" id="3.60.15.10">
    <property type="entry name" value="Ribonuclease Z/Hydroxyacylglutathione hydrolase-like"/>
    <property type="match status" value="1"/>
</dbReference>
<dbReference type="AlphaFoldDB" id="A0A7I8D9T7"/>
<evidence type="ECO:0000259" key="2">
    <source>
        <dbReference type="SMART" id="SM00849"/>
    </source>
</evidence>
<organism evidence="3 4">
    <name type="scientific">Effusibacillus dendaii</name>
    <dbReference type="NCBI Taxonomy" id="2743772"/>
    <lineage>
        <taxon>Bacteria</taxon>
        <taxon>Bacillati</taxon>
        <taxon>Bacillota</taxon>
        <taxon>Bacilli</taxon>
        <taxon>Bacillales</taxon>
        <taxon>Alicyclobacillaceae</taxon>
        <taxon>Effusibacillus</taxon>
    </lineage>
</organism>
<dbReference type="InterPro" id="IPR001279">
    <property type="entry name" value="Metallo-B-lactamas"/>
</dbReference>
<dbReference type="RefSeq" id="WP_200759818.1">
    <property type="nucleotide sequence ID" value="NZ_AP023366.1"/>
</dbReference>
<dbReference type="EMBL" id="AP023366">
    <property type="protein sequence ID" value="BCJ85739.1"/>
    <property type="molecule type" value="Genomic_DNA"/>
</dbReference>
<evidence type="ECO:0000313" key="4">
    <source>
        <dbReference type="Proteomes" id="UP000593802"/>
    </source>
</evidence>
<reference evidence="3 4" key="1">
    <citation type="submission" date="2020-08" db="EMBL/GenBank/DDBJ databases">
        <title>Complete Genome Sequence of Effusibacillus dendaii Strain skT53, Isolated from Farmland soil.</title>
        <authorList>
            <person name="Konishi T."/>
            <person name="Kawasaki H."/>
        </authorList>
    </citation>
    <scope>NUCLEOTIDE SEQUENCE [LARGE SCALE GENOMIC DNA]</scope>
    <source>
        <strain evidence="4">skT53</strain>
    </source>
</reference>
<keyword evidence="4" id="KW-1185">Reference proteome</keyword>
<proteinExistence type="predicted"/>
<gene>
    <name evidence="3" type="primary">yhfI</name>
    <name evidence="3" type="ORF">skT53_07240</name>
</gene>
<dbReference type="KEGG" id="eff:skT53_07240"/>
<dbReference type="GO" id="GO:0042781">
    <property type="term" value="F:3'-tRNA processing endoribonuclease activity"/>
    <property type="evidence" value="ECO:0007669"/>
    <property type="project" value="TreeGrafter"/>
</dbReference>
<accession>A0A7I8D9T7</accession>
<dbReference type="PANTHER" id="PTHR46018:SF4">
    <property type="entry name" value="METALLO-HYDROLASE YHFI-RELATED"/>
    <property type="match status" value="1"/>
</dbReference>
<evidence type="ECO:0000256" key="1">
    <source>
        <dbReference type="ARBA" id="ARBA00022833"/>
    </source>
</evidence>
<dbReference type="PANTHER" id="PTHR46018">
    <property type="entry name" value="ZINC PHOSPHODIESTERASE ELAC PROTEIN 1"/>
    <property type="match status" value="1"/>
</dbReference>
<name>A0A7I8D9T7_9BACL</name>
<keyword evidence="1" id="KW-0862">Zinc</keyword>
<protein>
    <submittedName>
        <fullName evidence="3">Putative metallo-hydrolase YhfI</fullName>
    </submittedName>
</protein>
<dbReference type="SMART" id="SM00849">
    <property type="entry name" value="Lactamase_B"/>
    <property type="match status" value="1"/>
</dbReference>